<dbReference type="EMBL" id="FNZR01000013">
    <property type="protein sequence ID" value="SEL91647.1"/>
    <property type="molecule type" value="Genomic_DNA"/>
</dbReference>
<sequence>MEAYVVYPENKEQLSALKAVLKALKINFEPQVAAPLPPHAVEGMKRGIEDLDNGRKIPFSEFEELLTRNP</sequence>
<protein>
    <submittedName>
        <fullName evidence="1">Uncharacterized protein</fullName>
    </submittedName>
</protein>
<keyword evidence="2" id="KW-1185">Reference proteome</keyword>
<dbReference type="OrthoDB" id="827255at2"/>
<organism evidence="1 2">
    <name type="scientific">Parapedobacter koreensis</name>
    <dbReference type="NCBI Taxonomy" id="332977"/>
    <lineage>
        <taxon>Bacteria</taxon>
        <taxon>Pseudomonadati</taxon>
        <taxon>Bacteroidota</taxon>
        <taxon>Sphingobacteriia</taxon>
        <taxon>Sphingobacteriales</taxon>
        <taxon>Sphingobacteriaceae</taxon>
        <taxon>Parapedobacter</taxon>
    </lineage>
</organism>
<dbReference type="Proteomes" id="UP000198916">
    <property type="component" value="Unassembled WGS sequence"/>
</dbReference>
<reference evidence="2" key="1">
    <citation type="submission" date="2016-10" db="EMBL/GenBank/DDBJ databases">
        <authorList>
            <person name="Varghese N."/>
            <person name="Submissions S."/>
        </authorList>
    </citation>
    <scope>NUCLEOTIDE SEQUENCE [LARGE SCALE GENOMIC DNA]</scope>
    <source>
        <strain evidence="2">Jip14</strain>
    </source>
</reference>
<dbReference type="RefSeq" id="WP_090609117.1">
    <property type="nucleotide sequence ID" value="NZ_FNZR01000013.1"/>
</dbReference>
<accession>A0A1H7U5W9</accession>
<dbReference type="AlphaFoldDB" id="A0A1H7U5W9"/>
<proteinExistence type="predicted"/>
<dbReference type="STRING" id="332977.SAMN05421740_11379"/>
<gene>
    <name evidence="1" type="ORF">SAMN05421740_11379</name>
</gene>
<evidence type="ECO:0000313" key="2">
    <source>
        <dbReference type="Proteomes" id="UP000198916"/>
    </source>
</evidence>
<dbReference type="InterPro" id="IPR020271">
    <property type="entry name" value="Uncharacterised_MJ1172"/>
</dbReference>
<name>A0A1H7U5W9_9SPHI</name>
<evidence type="ECO:0000313" key="1">
    <source>
        <dbReference type="EMBL" id="SEL91647.1"/>
    </source>
</evidence>
<dbReference type="Pfam" id="PF10884">
    <property type="entry name" value="DUF2683"/>
    <property type="match status" value="1"/>
</dbReference>